<organism evidence="1 2">
    <name type="scientific">Ziziphus jujuba var. spinosa</name>
    <dbReference type="NCBI Taxonomy" id="714518"/>
    <lineage>
        <taxon>Eukaryota</taxon>
        <taxon>Viridiplantae</taxon>
        <taxon>Streptophyta</taxon>
        <taxon>Embryophyta</taxon>
        <taxon>Tracheophyta</taxon>
        <taxon>Spermatophyta</taxon>
        <taxon>Magnoliopsida</taxon>
        <taxon>eudicotyledons</taxon>
        <taxon>Gunneridae</taxon>
        <taxon>Pentapetalae</taxon>
        <taxon>rosids</taxon>
        <taxon>fabids</taxon>
        <taxon>Rosales</taxon>
        <taxon>Rhamnaceae</taxon>
        <taxon>Paliureae</taxon>
        <taxon>Ziziphus</taxon>
    </lineage>
</organism>
<evidence type="ECO:0000313" key="2">
    <source>
        <dbReference type="Proteomes" id="UP000813462"/>
    </source>
</evidence>
<proteinExistence type="predicted"/>
<sequence length="94" mass="10868">MMPPKLETTNYLLAHFNDHLKVATILGYSGTKRDIELIDVLKTAPALEKIVVHTSKYYKIHKSFKDLEEEKNFRAHAMEKLKPKIPANIEFVCL</sequence>
<evidence type="ECO:0008006" key="3">
    <source>
        <dbReference type="Google" id="ProtNLM"/>
    </source>
</evidence>
<dbReference type="EMBL" id="JAEACU010000005">
    <property type="protein sequence ID" value="KAH7528986.1"/>
    <property type="molecule type" value="Genomic_DNA"/>
</dbReference>
<dbReference type="Proteomes" id="UP000813462">
    <property type="component" value="Unassembled WGS sequence"/>
</dbReference>
<evidence type="ECO:0000313" key="1">
    <source>
        <dbReference type="EMBL" id="KAH7528986.1"/>
    </source>
</evidence>
<gene>
    <name evidence="1" type="ORF">FEM48_Zijuj05G0135600</name>
</gene>
<comment type="caution">
    <text evidence="1">The sequence shown here is derived from an EMBL/GenBank/DDBJ whole genome shotgun (WGS) entry which is preliminary data.</text>
</comment>
<reference evidence="1" key="1">
    <citation type="journal article" date="2021" name="Front. Plant Sci.">
        <title>Chromosome-Scale Genome Assembly for Chinese Sour Jujube and Insights Into Its Genome Evolution and Domestication Signature.</title>
        <authorList>
            <person name="Shen L.-Y."/>
            <person name="Luo H."/>
            <person name="Wang X.-L."/>
            <person name="Wang X.-M."/>
            <person name="Qiu X.-J."/>
            <person name="Liu H."/>
            <person name="Zhou S.-S."/>
            <person name="Jia K.-H."/>
            <person name="Nie S."/>
            <person name="Bao Y.-T."/>
            <person name="Zhang R.-G."/>
            <person name="Yun Q.-Z."/>
            <person name="Chai Y.-H."/>
            <person name="Lu J.-Y."/>
            <person name="Li Y."/>
            <person name="Zhao S.-W."/>
            <person name="Mao J.-F."/>
            <person name="Jia S.-G."/>
            <person name="Mao Y.-M."/>
        </authorList>
    </citation>
    <scope>NUCLEOTIDE SEQUENCE</scope>
    <source>
        <strain evidence="1">AT0</strain>
        <tissue evidence="1">Leaf</tissue>
    </source>
</reference>
<dbReference type="AlphaFoldDB" id="A0A978VF47"/>
<accession>A0A978VF47</accession>
<name>A0A978VF47_ZIZJJ</name>
<protein>
    <recommendedName>
        <fullName evidence="3">FBD domain-containing protein</fullName>
    </recommendedName>
</protein>